<dbReference type="SUPFAM" id="SSF50129">
    <property type="entry name" value="GroES-like"/>
    <property type="match status" value="1"/>
</dbReference>
<organism evidence="5 6">
    <name type="scientific">Natronobacterium haloterrestre</name>
    <name type="common">Halobiforma haloterrestris</name>
    <dbReference type="NCBI Taxonomy" id="148448"/>
    <lineage>
        <taxon>Archaea</taxon>
        <taxon>Methanobacteriati</taxon>
        <taxon>Methanobacteriota</taxon>
        <taxon>Stenosarchaea group</taxon>
        <taxon>Halobacteria</taxon>
        <taxon>Halobacteriales</taxon>
        <taxon>Natrialbaceae</taxon>
        <taxon>Natronobacterium</taxon>
    </lineage>
</organism>
<keyword evidence="2" id="KW-0862">Zinc</keyword>
<evidence type="ECO:0000313" key="5">
    <source>
        <dbReference type="EMBL" id="SFC28978.1"/>
    </source>
</evidence>
<dbReference type="GO" id="GO:0008270">
    <property type="term" value="F:zinc ion binding"/>
    <property type="evidence" value="ECO:0007669"/>
    <property type="project" value="InterPro"/>
</dbReference>
<keyword evidence="3" id="KW-0560">Oxidoreductase</keyword>
<evidence type="ECO:0000256" key="1">
    <source>
        <dbReference type="ARBA" id="ARBA00022723"/>
    </source>
</evidence>
<gene>
    <name evidence="5" type="ORF">SAMN05444422_106234</name>
</gene>
<evidence type="ECO:0000313" key="6">
    <source>
        <dbReference type="Proteomes" id="UP000199161"/>
    </source>
</evidence>
<keyword evidence="6" id="KW-1185">Reference proteome</keyword>
<accession>A0A1I1I438</accession>
<dbReference type="Pfam" id="PF13602">
    <property type="entry name" value="ADH_zinc_N_2"/>
    <property type="match status" value="1"/>
</dbReference>
<dbReference type="AlphaFoldDB" id="A0A1I1I438"/>
<dbReference type="Pfam" id="PF08240">
    <property type="entry name" value="ADH_N"/>
    <property type="match status" value="1"/>
</dbReference>
<evidence type="ECO:0000256" key="3">
    <source>
        <dbReference type="ARBA" id="ARBA00023002"/>
    </source>
</evidence>
<dbReference type="PANTHER" id="PTHR43401:SF2">
    <property type="entry name" value="L-THREONINE 3-DEHYDROGENASE"/>
    <property type="match status" value="1"/>
</dbReference>
<dbReference type="SUPFAM" id="SSF51735">
    <property type="entry name" value="NAD(P)-binding Rossmann-fold domains"/>
    <property type="match status" value="1"/>
</dbReference>
<dbReference type="InterPro" id="IPR011032">
    <property type="entry name" value="GroES-like_sf"/>
</dbReference>
<dbReference type="InterPro" id="IPR020843">
    <property type="entry name" value="ER"/>
</dbReference>
<dbReference type="GO" id="GO:0016616">
    <property type="term" value="F:oxidoreductase activity, acting on the CH-OH group of donors, NAD or NADP as acceptor"/>
    <property type="evidence" value="ECO:0007669"/>
    <property type="project" value="UniProtKB-ARBA"/>
</dbReference>
<dbReference type="PROSITE" id="PS00059">
    <property type="entry name" value="ADH_ZINC"/>
    <property type="match status" value="1"/>
</dbReference>
<dbReference type="InterPro" id="IPR002328">
    <property type="entry name" value="ADH_Zn_CS"/>
</dbReference>
<dbReference type="GO" id="GO:0030554">
    <property type="term" value="F:adenyl nucleotide binding"/>
    <property type="evidence" value="ECO:0007669"/>
    <property type="project" value="UniProtKB-ARBA"/>
</dbReference>
<dbReference type="Gene3D" id="3.90.180.10">
    <property type="entry name" value="Medium-chain alcohol dehydrogenases, catalytic domain"/>
    <property type="match status" value="1"/>
</dbReference>
<dbReference type="InterPro" id="IPR050129">
    <property type="entry name" value="Zn_alcohol_dh"/>
</dbReference>
<dbReference type="InterPro" id="IPR013154">
    <property type="entry name" value="ADH-like_N"/>
</dbReference>
<dbReference type="GO" id="GO:0051262">
    <property type="term" value="P:protein tetramerization"/>
    <property type="evidence" value="ECO:0007669"/>
    <property type="project" value="UniProtKB-ARBA"/>
</dbReference>
<dbReference type="SMART" id="SM00829">
    <property type="entry name" value="PKS_ER"/>
    <property type="match status" value="1"/>
</dbReference>
<dbReference type="GO" id="GO:0043168">
    <property type="term" value="F:anion binding"/>
    <property type="evidence" value="ECO:0007669"/>
    <property type="project" value="UniProtKB-ARBA"/>
</dbReference>
<proteinExistence type="predicted"/>
<reference evidence="6" key="1">
    <citation type="submission" date="2016-10" db="EMBL/GenBank/DDBJ databases">
        <authorList>
            <person name="Varghese N."/>
            <person name="Submissions S."/>
        </authorList>
    </citation>
    <scope>NUCLEOTIDE SEQUENCE [LARGE SCALE GENOMIC DNA]</scope>
    <source>
        <strain evidence="6">DSM 13078</strain>
    </source>
</reference>
<evidence type="ECO:0000256" key="2">
    <source>
        <dbReference type="ARBA" id="ARBA00022833"/>
    </source>
</evidence>
<dbReference type="PANTHER" id="PTHR43401">
    <property type="entry name" value="L-THREONINE 3-DEHYDROGENASE"/>
    <property type="match status" value="1"/>
</dbReference>
<dbReference type="EMBL" id="FOKW01000006">
    <property type="protein sequence ID" value="SFC28978.1"/>
    <property type="molecule type" value="Genomic_DNA"/>
</dbReference>
<sequence length="351" mass="36968">MSTMDACVLEEWNGSLSIDTVAEPEPGPGEVRVDVRACGVTRTIENAIGGGLSDDPALTPRILGHEFAGVVDAVGDGVDGCEPGDRVLAYFYLTCGECAPCRRGETNRCTAFDGWYGVHRDGAYAEKAVLPAENALPLPDGATYAEGAIAADGLATPLHVCRRAAVDDTDTVLVIGAAGRVGVHLSQLAARRGARVLAADVVDDRLEHVDAVTDGAVRPVDVRGDPDDVARRVREAAGGERNGPSVVVDTVGDVETLRAGWDALGMGGRVVSLTTHHERAFGPLLREFVEKEAAVLGSRYATKDEVVRAAELLADGRISPVVTERVGLEDVPDVHERIRSGESHGMVVLEP</sequence>
<dbReference type="InterPro" id="IPR036291">
    <property type="entry name" value="NAD(P)-bd_dom_sf"/>
</dbReference>
<feature type="domain" description="Enoyl reductase (ER)" evidence="4">
    <location>
        <begin position="14"/>
        <end position="349"/>
    </location>
</feature>
<dbReference type="Proteomes" id="UP000199161">
    <property type="component" value="Unassembled WGS sequence"/>
</dbReference>
<dbReference type="OrthoDB" id="73567at2157"/>
<evidence type="ECO:0000259" key="4">
    <source>
        <dbReference type="SMART" id="SM00829"/>
    </source>
</evidence>
<dbReference type="GO" id="GO:0044281">
    <property type="term" value="P:small molecule metabolic process"/>
    <property type="evidence" value="ECO:0007669"/>
    <property type="project" value="UniProtKB-ARBA"/>
</dbReference>
<keyword evidence="1" id="KW-0479">Metal-binding</keyword>
<dbReference type="RefSeq" id="WP_089788560.1">
    <property type="nucleotide sequence ID" value="NZ_FOKW01000006.1"/>
</dbReference>
<name>A0A1I1I438_NATHA</name>
<protein>
    <submittedName>
        <fullName evidence="5">Alcohol dehydrogenase, propanol-preferring</fullName>
    </submittedName>
</protein>